<evidence type="ECO:0000313" key="3">
    <source>
        <dbReference type="Proteomes" id="UP000035740"/>
    </source>
</evidence>
<feature type="region of interest" description="Disordered" evidence="1">
    <location>
        <begin position="40"/>
        <end position="64"/>
    </location>
</feature>
<accession>A0A0J8C7S2</accession>
<proteinExistence type="predicted"/>
<dbReference type="OMA" id="MEDDIWD"/>
<evidence type="ECO:0000256" key="1">
    <source>
        <dbReference type="SAM" id="MobiDB-lite"/>
    </source>
</evidence>
<dbReference type="EMBL" id="KQ090117">
    <property type="protein sequence ID" value="KMT08309.1"/>
    <property type="molecule type" value="Genomic_DNA"/>
</dbReference>
<organism evidence="2 3">
    <name type="scientific">Beta vulgaris subsp. vulgaris</name>
    <name type="common">Beet</name>
    <dbReference type="NCBI Taxonomy" id="3555"/>
    <lineage>
        <taxon>Eukaryota</taxon>
        <taxon>Viridiplantae</taxon>
        <taxon>Streptophyta</taxon>
        <taxon>Embryophyta</taxon>
        <taxon>Tracheophyta</taxon>
        <taxon>Spermatophyta</taxon>
        <taxon>Magnoliopsida</taxon>
        <taxon>eudicotyledons</taxon>
        <taxon>Gunneridae</taxon>
        <taxon>Pentapetalae</taxon>
        <taxon>Caryophyllales</taxon>
        <taxon>Chenopodiaceae</taxon>
        <taxon>Betoideae</taxon>
        <taxon>Beta</taxon>
    </lineage>
</organism>
<protein>
    <submittedName>
        <fullName evidence="2">Uncharacterized protein</fullName>
    </submittedName>
</protein>
<gene>
    <name evidence="2" type="ORF">BVRB_6g141760</name>
</gene>
<feature type="compositionally biased region" description="Polar residues" evidence="1">
    <location>
        <begin position="47"/>
        <end position="60"/>
    </location>
</feature>
<dbReference type="Gramene" id="KMT08309">
    <property type="protein sequence ID" value="KMT08309"/>
    <property type="gene ID" value="BVRB_6g141760"/>
</dbReference>
<reference evidence="2 3" key="1">
    <citation type="journal article" date="2014" name="Nature">
        <title>The genome of the recently domesticated crop plant sugar beet (Beta vulgaris).</title>
        <authorList>
            <person name="Dohm J.C."/>
            <person name="Minoche A.E."/>
            <person name="Holtgrawe D."/>
            <person name="Capella-Gutierrez S."/>
            <person name="Zakrzewski F."/>
            <person name="Tafer H."/>
            <person name="Rupp O."/>
            <person name="Sorensen T.R."/>
            <person name="Stracke R."/>
            <person name="Reinhardt R."/>
            <person name="Goesmann A."/>
            <person name="Kraft T."/>
            <person name="Schulz B."/>
            <person name="Stadler P.F."/>
            <person name="Schmidt T."/>
            <person name="Gabaldon T."/>
            <person name="Lehrach H."/>
            <person name="Weisshaar B."/>
            <person name="Himmelbauer H."/>
        </authorList>
    </citation>
    <scope>NUCLEOTIDE SEQUENCE [LARGE SCALE GENOMIC DNA]</scope>
    <source>
        <tissue evidence="2">Taproot</tissue>
    </source>
</reference>
<keyword evidence="3" id="KW-1185">Reference proteome</keyword>
<dbReference type="OrthoDB" id="1075193at2759"/>
<sequence>MSLSKKKNAKKEGDNKQPIGEVAAAEAAAGAMAVAVAAEEKRRRDVSSSNIEVNNTNSTVMGVDHHHDNEEWRAWLKPWMLVDEQMSWGSVWYSFWDVDDSCLAFYGDVLEDDLWNLRSIQHTPQ</sequence>
<dbReference type="Proteomes" id="UP000035740">
    <property type="component" value="Chromosome 6"/>
</dbReference>
<dbReference type="AlphaFoldDB" id="A0A0J8C7S2"/>
<evidence type="ECO:0000313" key="2">
    <source>
        <dbReference type="EMBL" id="KMT08309.1"/>
    </source>
</evidence>
<name>A0A0J8C7S2_BETVV</name>